<feature type="compositionally biased region" description="Basic and acidic residues" evidence="1">
    <location>
        <begin position="37"/>
        <end position="46"/>
    </location>
</feature>
<dbReference type="InterPro" id="IPR013103">
    <property type="entry name" value="RVT_2"/>
</dbReference>
<evidence type="ECO:0000313" key="3">
    <source>
        <dbReference type="EMBL" id="KAD5960827.1"/>
    </source>
</evidence>
<dbReference type="SUPFAM" id="SSF56672">
    <property type="entry name" value="DNA/RNA polymerases"/>
    <property type="match status" value="1"/>
</dbReference>
<dbReference type="PANTHER" id="PTHR11439">
    <property type="entry name" value="GAG-POL-RELATED RETROTRANSPOSON"/>
    <property type="match status" value="1"/>
</dbReference>
<evidence type="ECO:0000313" key="4">
    <source>
        <dbReference type="Proteomes" id="UP000326396"/>
    </source>
</evidence>
<dbReference type="OrthoDB" id="413760at2759"/>
<dbReference type="AlphaFoldDB" id="A0A5N6P541"/>
<gene>
    <name evidence="3" type="ORF">E3N88_12299</name>
</gene>
<feature type="region of interest" description="Disordered" evidence="1">
    <location>
        <begin position="1"/>
        <end position="46"/>
    </location>
</feature>
<name>A0A5N6P541_9ASTR</name>
<evidence type="ECO:0000256" key="1">
    <source>
        <dbReference type="SAM" id="MobiDB-lite"/>
    </source>
</evidence>
<dbReference type="EMBL" id="SZYD01000006">
    <property type="protein sequence ID" value="KAD5960827.1"/>
    <property type="molecule type" value="Genomic_DNA"/>
</dbReference>
<evidence type="ECO:0000259" key="2">
    <source>
        <dbReference type="Pfam" id="PF07727"/>
    </source>
</evidence>
<dbReference type="PANTHER" id="PTHR11439:SF515">
    <property type="entry name" value="GAG-POL POLYPROTEIN"/>
    <property type="match status" value="1"/>
</dbReference>
<dbReference type="InterPro" id="IPR043502">
    <property type="entry name" value="DNA/RNA_pol_sf"/>
</dbReference>
<keyword evidence="4" id="KW-1185">Reference proteome</keyword>
<accession>A0A5N6P541</accession>
<organism evidence="3 4">
    <name type="scientific">Mikania micrantha</name>
    <name type="common">bitter vine</name>
    <dbReference type="NCBI Taxonomy" id="192012"/>
    <lineage>
        <taxon>Eukaryota</taxon>
        <taxon>Viridiplantae</taxon>
        <taxon>Streptophyta</taxon>
        <taxon>Embryophyta</taxon>
        <taxon>Tracheophyta</taxon>
        <taxon>Spermatophyta</taxon>
        <taxon>Magnoliopsida</taxon>
        <taxon>eudicotyledons</taxon>
        <taxon>Gunneridae</taxon>
        <taxon>Pentapetalae</taxon>
        <taxon>asterids</taxon>
        <taxon>campanulids</taxon>
        <taxon>Asterales</taxon>
        <taxon>Asteraceae</taxon>
        <taxon>Asteroideae</taxon>
        <taxon>Heliantheae alliance</taxon>
        <taxon>Eupatorieae</taxon>
        <taxon>Mikania</taxon>
    </lineage>
</organism>
<dbReference type="CDD" id="cd09272">
    <property type="entry name" value="RNase_HI_RT_Ty1"/>
    <property type="match status" value="1"/>
</dbReference>
<dbReference type="Proteomes" id="UP000326396">
    <property type="component" value="Linkage Group LG14"/>
</dbReference>
<reference evidence="3 4" key="1">
    <citation type="submission" date="2019-05" db="EMBL/GenBank/DDBJ databases">
        <title>Mikania micrantha, genome provides insights into the molecular mechanism of rapid growth.</title>
        <authorList>
            <person name="Liu B."/>
        </authorList>
    </citation>
    <scope>NUCLEOTIDE SEQUENCE [LARGE SCALE GENOMIC DNA]</scope>
    <source>
        <strain evidence="3">NLD-2019</strain>
        <tissue evidence="3">Leaf</tissue>
    </source>
</reference>
<dbReference type="Pfam" id="PF07727">
    <property type="entry name" value="RVT_2"/>
    <property type="match status" value="1"/>
</dbReference>
<feature type="domain" description="Reverse transcriptase Ty1/copia-type" evidence="2">
    <location>
        <begin position="96"/>
        <end position="342"/>
    </location>
</feature>
<feature type="compositionally biased region" description="Polar residues" evidence="1">
    <location>
        <begin position="1"/>
        <end position="17"/>
    </location>
</feature>
<proteinExistence type="predicted"/>
<protein>
    <recommendedName>
        <fullName evidence="2">Reverse transcriptase Ty1/copia-type domain-containing protein</fullName>
    </recommendedName>
</protein>
<sequence>MTDGEASQDSLFSSPRSRVQGRGPMLPGSPNIYNFSDPRESGDRTYDHTPIQGWKHLDEVYDLLLTEGEPTNFREAAGKGVWEQAMKEEIASIERNNTWKLAELPAGHRPIGLKWVYKIKKDAKGLITRYKARLVAKGYIQKHGVDYDEVFAPVARLETVRLVLAISAQKGWFVHHLDVKTAFLHGDLNEKVFVEQPQGFEKKGCEGKVYKLNKALYGLKQAPRAWNIKLDGVLKENGFKRCKLEQVVYRLYTKQSKENLTILVIYVDDLLVTGSSIEEITQFKAQMKLRFEMSDIGLLSYNLGLEVKQEETGIKIAQSNYARKVLKMAGLDDCNPAKFPMEQGLKLVKEDGSKGANATKYRKVIGCLRYLTHTRPNLMYSVGYASRYMQSPTITHQQAVKHILRYVKGTIDLGIHYQRRGNNSLLGYSDSSYSTDQEDGKSTTGVVFYFNNKPITWLSQKQPTVALSSCEAEFMAATSAACQAIWLRGLLAEVTGREEEQVVIKVDNKSAIALMKNPVFHGRSKHINTRFHYIHECVENELIRVEHISGEEQRADILTKALPKLKFAEMRELLGMERIEESEP</sequence>
<comment type="caution">
    <text evidence="3">The sequence shown here is derived from an EMBL/GenBank/DDBJ whole genome shotgun (WGS) entry which is preliminary data.</text>
</comment>